<proteinExistence type="predicted"/>
<name>K6ZAB7_9ALTE</name>
<reference evidence="3 4" key="1">
    <citation type="journal article" date="2017" name="Antonie Van Leeuwenhoek">
        <title>Rhizobium rhizosphaerae sp. nov., a novel species isolated from rice rhizosphere.</title>
        <authorList>
            <person name="Zhao J.J."/>
            <person name="Zhang J."/>
            <person name="Zhang R.J."/>
            <person name="Zhang C.W."/>
            <person name="Yin H.Q."/>
            <person name="Zhang X.X."/>
        </authorList>
    </citation>
    <scope>NUCLEOTIDE SEQUENCE [LARGE SCALE GENOMIC DNA]</scope>
    <source>
        <strain evidence="3 4">BSs20135</strain>
    </source>
</reference>
<dbReference type="Pfam" id="PF13540">
    <property type="entry name" value="RCC1_2"/>
    <property type="match status" value="1"/>
</dbReference>
<dbReference type="SUPFAM" id="SSF103647">
    <property type="entry name" value="TSP type-3 repeat"/>
    <property type="match status" value="1"/>
</dbReference>
<dbReference type="InterPro" id="IPR000408">
    <property type="entry name" value="Reg_chr_condens"/>
</dbReference>
<dbReference type="EMBL" id="BAEO01000051">
    <property type="protein sequence ID" value="GAC20370.1"/>
    <property type="molecule type" value="Genomic_DNA"/>
</dbReference>
<evidence type="ECO:0000256" key="1">
    <source>
        <dbReference type="ARBA" id="ARBA00022737"/>
    </source>
</evidence>
<protein>
    <submittedName>
        <fullName evidence="3">Uncharacterized protein</fullName>
    </submittedName>
</protein>
<dbReference type="OrthoDB" id="9790784at2"/>
<dbReference type="Pfam" id="PF00415">
    <property type="entry name" value="RCC1"/>
    <property type="match status" value="5"/>
</dbReference>
<feature type="region of interest" description="Disordered" evidence="2">
    <location>
        <begin position="402"/>
        <end position="422"/>
    </location>
</feature>
<dbReference type="RefSeq" id="WP_007622236.1">
    <property type="nucleotide sequence ID" value="NZ_BAEO01000051.1"/>
</dbReference>
<keyword evidence="1" id="KW-0677">Repeat</keyword>
<dbReference type="STRING" id="493475.GARC_3412"/>
<evidence type="ECO:0000313" key="4">
    <source>
        <dbReference type="Proteomes" id="UP000006327"/>
    </source>
</evidence>
<dbReference type="Gene3D" id="2.130.10.30">
    <property type="entry name" value="Regulator of chromosome condensation 1/beta-lactamase-inhibitor protein II"/>
    <property type="match status" value="2"/>
</dbReference>
<keyword evidence="4" id="KW-1185">Reference proteome</keyword>
<organism evidence="3 4">
    <name type="scientific">Paraglaciecola arctica BSs20135</name>
    <dbReference type="NCBI Taxonomy" id="493475"/>
    <lineage>
        <taxon>Bacteria</taxon>
        <taxon>Pseudomonadati</taxon>
        <taxon>Pseudomonadota</taxon>
        <taxon>Gammaproteobacteria</taxon>
        <taxon>Alteromonadales</taxon>
        <taxon>Alteromonadaceae</taxon>
        <taxon>Paraglaciecola</taxon>
    </lineage>
</organism>
<dbReference type="SUPFAM" id="SSF50985">
    <property type="entry name" value="RCC1/BLIP-II"/>
    <property type="match status" value="2"/>
</dbReference>
<dbReference type="Gene3D" id="4.10.1080.10">
    <property type="entry name" value="TSP type-3 repeat"/>
    <property type="match status" value="1"/>
</dbReference>
<evidence type="ECO:0000313" key="3">
    <source>
        <dbReference type="EMBL" id="GAC20370.1"/>
    </source>
</evidence>
<dbReference type="InterPro" id="IPR009091">
    <property type="entry name" value="RCC1/BLIP-II"/>
</dbReference>
<dbReference type="eggNOG" id="COG5183">
    <property type="taxonomic scope" value="Bacteria"/>
</dbReference>
<dbReference type="PRINTS" id="PR00633">
    <property type="entry name" value="RCCNDNSATION"/>
</dbReference>
<dbReference type="InterPro" id="IPR051210">
    <property type="entry name" value="Ub_ligase/GEF_domain"/>
</dbReference>
<gene>
    <name evidence="3" type="ORF">GARC_3412</name>
</gene>
<dbReference type="Proteomes" id="UP000006327">
    <property type="component" value="Unassembled WGS sequence"/>
</dbReference>
<dbReference type="PANTHER" id="PTHR22870">
    <property type="entry name" value="REGULATOR OF CHROMOSOME CONDENSATION"/>
    <property type="match status" value="1"/>
</dbReference>
<dbReference type="AlphaFoldDB" id="K6ZAB7"/>
<dbReference type="PANTHER" id="PTHR22870:SF466">
    <property type="entry name" value="ANKYRIN REPEAT-CONTAINING PROTEIN"/>
    <property type="match status" value="1"/>
</dbReference>
<dbReference type="eggNOG" id="COG5184">
    <property type="taxonomic scope" value="Bacteria"/>
</dbReference>
<dbReference type="GO" id="GO:0005509">
    <property type="term" value="F:calcium ion binding"/>
    <property type="evidence" value="ECO:0007669"/>
    <property type="project" value="InterPro"/>
</dbReference>
<evidence type="ECO:0000256" key="2">
    <source>
        <dbReference type="SAM" id="MobiDB-lite"/>
    </source>
</evidence>
<dbReference type="InterPro" id="IPR028974">
    <property type="entry name" value="TSP_type-3_rpt"/>
</dbReference>
<dbReference type="PROSITE" id="PS00626">
    <property type="entry name" value="RCC1_2"/>
    <property type="match status" value="2"/>
</dbReference>
<sequence length="467" mass="50687">MLNKTSRHFFYTLILLAHLSIGVSYAWKDVALGSGFTLAIDDNGALWAWGDNAWGALGIDDTRNIDNYPPQKIGNDTNWQRLEAGSSFALALKADGTLWSWGYNYNGQLGHGDNARQYKPKQIGTATDWHFITANQEQSLAIKQDGTLWGWGDNLFSQLGDGTLNDHASPVQIGQQKWAKIASGSKHILGIQQDGSLWAWGSNANGQVGKGGSDRSVQSEPIKISDDNWKDISAGEQHSLAIKSDGSLWSWGANSQFELGLNENQNIRFSPVQVVTKSDWQSVKAGSINSFAIDENGVLYSWGNSSNGLLGLGEDGIAHVPTPLESDLTWKTISTSSAPSSWTHHAAGIKSDNSIWLWGRNLKGELGFDESENNQFTPKKLPAFDSDNDGVADDLDAFPYDAAETQDSDNDGVGDNADAFPNDASKSKVVVENATKSGGGSVNTMFILLLLILLSIKLYRNDSISKE</sequence>
<comment type="caution">
    <text evidence="3">The sequence shown here is derived from an EMBL/GenBank/DDBJ whole genome shotgun (WGS) entry which is preliminary data.</text>
</comment>
<dbReference type="PROSITE" id="PS50012">
    <property type="entry name" value="RCC1_3"/>
    <property type="match status" value="6"/>
</dbReference>
<accession>K6ZAB7</accession>